<dbReference type="GO" id="GO:0003995">
    <property type="term" value="F:acyl-CoA dehydrogenase activity"/>
    <property type="evidence" value="ECO:0007669"/>
    <property type="project" value="InterPro"/>
</dbReference>
<evidence type="ECO:0000256" key="1">
    <source>
        <dbReference type="ARBA" id="ARBA00022857"/>
    </source>
</evidence>
<name>A0A8J3DCD4_9BACT</name>
<evidence type="ECO:0000313" key="2">
    <source>
        <dbReference type="EMBL" id="GHB81853.1"/>
    </source>
</evidence>
<proteinExistence type="predicted"/>
<keyword evidence="1" id="KW-0521">NADP</keyword>
<organism evidence="2 3">
    <name type="scientific">Persicitalea jodogahamensis</name>
    <dbReference type="NCBI Taxonomy" id="402147"/>
    <lineage>
        <taxon>Bacteria</taxon>
        <taxon>Pseudomonadati</taxon>
        <taxon>Bacteroidota</taxon>
        <taxon>Cytophagia</taxon>
        <taxon>Cytophagales</taxon>
        <taxon>Spirosomataceae</taxon>
        <taxon>Persicitalea</taxon>
    </lineage>
</organism>
<sequence>MARARNGWFVPENTLFSIERIASNYLDEGKLNSFLNQYEQVTNPKKIGVVMAGNVPAVGFHDALCVLLSGHSLLAKLSKDDTPLMFFLLETLKKLEPEFKNAIQIVERINEADAYIATGSDNTARYFEYYFAQKPNIVRKNRTAVAVLDGDESPEELSGLSEDIFRYFGLGCRNVSKLYVPKGYDFSKLYEVIEEKRAFYANHHKYFNNYEYNRSILLVNQTPHFDNGFVMFTESEAMVSPLSVVYYENYEDISHLNTLLENHTEKIQCVVADPTKVPGAVPFGKAQSPGLKEYADGVDTMAFLSSL</sequence>
<dbReference type="InterPro" id="IPR008670">
    <property type="entry name" value="CoA_reduct_LuxC"/>
</dbReference>
<evidence type="ECO:0000313" key="3">
    <source>
        <dbReference type="Proteomes" id="UP000598271"/>
    </source>
</evidence>
<protein>
    <submittedName>
        <fullName evidence="2">Acyl-CoA reductase</fullName>
    </submittedName>
</protein>
<dbReference type="AlphaFoldDB" id="A0A8J3DCD4"/>
<reference evidence="2 3" key="1">
    <citation type="journal article" date="2014" name="Int. J. Syst. Evol. Microbiol.">
        <title>Complete genome sequence of Corynebacterium casei LMG S-19264T (=DSM 44701T), isolated from a smear-ripened cheese.</title>
        <authorList>
            <consortium name="US DOE Joint Genome Institute (JGI-PGF)"/>
            <person name="Walter F."/>
            <person name="Albersmeier A."/>
            <person name="Kalinowski J."/>
            <person name="Ruckert C."/>
        </authorList>
    </citation>
    <scope>NUCLEOTIDE SEQUENCE [LARGE SCALE GENOMIC DNA]</scope>
    <source>
        <strain evidence="2 3">KCTC 12866</strain>
    </source>
</reference>
<dbReference type="EMBL" id="BMXF01000004">
    <property type="protein sequence ID" value="GHB81853.1"/>
    <property type="molecule type" value="Genomic_DNA"/>
</dbReference>
<gene>
    <name evidence="2" type="ORF">GCM10007390_41030</name>
</gene>
<keyword evidence="3" id="KW-1185">Reference proteome</keyword>
<dbReference type="GO" id="GO:0008218">
    <property type="term" value="P:bioluminescence"/>
    <property type="evidence" value="ECO:0007669"/>
    <property type="project" value="InterPro"/>
</dbReference>
<accession>A0A8J3DCD4</accession>
<dbReference type="Proteomes" id="UP000598271">
    <property type="component" value="Unassembled WGS sequence"/>
</dbReference>
<comment type="caution">
    <text evidence="2">The sequence shown here is derived from an EMBL/GenBank/DDBJ whole genome shotgun (WGS) entry which is preliminary data.</text>
</comment>
<dbReference type="Pfam" id="PF05893">
    <property type="entry name" value="LuxC"/>
    <property type="match status" value="1"/>
</dbReference>